<evidence type="ECO:0000259" key="5">
    <source>
        <dbReference type="Pfam" id="PF22929"/>
    </source>
</evidence>
<accession>A0A1B6DA21</accession>
<dbReference type="Pfam" id="PF22928">
    <property type="entry name" value="INTS1_R4"/>
    <property type="match status" value="1"/>
</dbReference>
<proteinExistence type="predicted"/>
<feature type="domain" description="Integrator complex subunit 1 INTS2-binding" evidence="5">
    <location>
        <begin position="901"/>
        <end position="1219"/>
    </location>
</feature>
<feature type="region of interest" description="Disordered" evidence="1">
    <location>
        <begin position="1"/>
        <end position="60"/>
    </location>
</feature>
<dbReference type="Pfam" id="PF22927">
    <property type="entry name" value="INT1_R3"/>
    <property type="match status" value="1"/>
</dbReference>
<dbReference type="InterPro" id="IPR022145">
    <property type="entry name" value="INTS1_RPB2-bd"/>
</dbReference>
<dbReference type="InterPro" id="IPR038902">
    <property type="entry name" value="INTS1"/>
</dbReference>
<evidence type="ECO:0000259" key="2">
    <source>
        <dbReference type="Pfam" id="PF12432"/>
    </source>
</evidence>
<dbReference type="EMBL" id="GEDC01014802">
    <property type="protein sequence ID" value="JAS22496.1"/>
    <property type="molecule type" value="Transcribed_RNA"/>
</dbReference>
<evidence type="ECO:0000313" key="6">
    <source>
        <dbReference type="EMBL" id="JAS22496.1"/>
    </source>
</evidence>
<sequence length="1998" mass="223801">MDRGKSLQSSRGGKSKTPQFPTDLYVLGSKASGETKRTGVVHGKPGSSSHSIAGDRKREAVTSSLIPAKKPKTIPSAVVSNVTLGRSTGTPIVTAASDAWESIAVEVEAYELIQKIFDAYGAHDSERVTAIICGAIRSLKLQRNKPDMVAVHGLMYIAKSRSAVFHNEHVMNALCSLIRLQTMKVKNVNSAILGVNLLMSGYKDVKRWPEVFVKLYMEDALSERIWVDNEECKGFIDNIMTAFSTKAPPALELETKLESTDDPEAAGDLHGLTTTQAKDPIEPHAVLPRFATSLDTVESTVLEIIKETLNRRQGQDSITKNFLKLLSSTAGLVEVRVLAASRLEMWLQNPKLLKPAQELLMSVCVNCTGHTQKDVEVISSLVKIRLKSKAIVNYYLLCIRELITAHSDNLATVLKHTIYNELSQSRNPNNLAMLAVMFQYEPDEAATILADIFQELLLNRDDYLRPLRALLREIWRTLRSDLNLSAFCRGLMSQTEPLPRDCDYIQRAFLATADLITLCIFLATASYARPDKKEAPMTLDKMQHTIAGLQGDAVWWFQETAIRIYRPTAQDFILALHKILLMEQPDQYYKLDNWPPESDRTQFMRLASEVPLLQNILLRIFMIGLSKEHPLSHTEALELGDQLVKRAANITNLDKLPALRMEKIEIMNLVFNLCAYHHPENIDLPVGYTPPLLAITNLYWKGWILLLIVSAHNPDIIGAEAWNSYPTLHVLMEMCITNHFIFPTPVEELQMLAVEKQAILQFEVHLAAASTKATITEQTSLLLSQLISNEPKGMARRPPPAILEMLQVLNQSLRLGHLLCRSRRPDFLVDIIQRQGTSQSMPWLADLVNNSDASLNHLPVQCLCEFLLSSSSKQQQKYQQLLTHLQIVLTEPSQDISTACEVLEYFLRRLSSPRSRTQAITGLKLVLSAASEEEQMETNDSTDDAVWLLRQLPLLPHFPIARTQIITSLRMACQVENDPSLVTAYLCFLAQHLSSDLNEMSEVVVDMAQLIVERSTIMAAILPAQSGINVGLDALISIFYNYLNKAREPSREEITWSESQDQIFVTWQSGEQCTLHILAVHAMVILLTYGDQYISDPSQFQHLLYSWFPVNRDEMPKAYLVDTSEEALLIPDWLKLRMIRSRVPRLVDAALTDLEPPQLILFIQSFGIPVTSMTKLLEILDHAVMSDELSVGEAVLDKAYMVQLVEVQHRRGASGGHMFARVLGLQDNSRITDVELEVPSLMELDPVPVFIDGPKLLNESEIITLTENLFIRHEDINKDMKREYFQSIQKTLALNINYSQMVRTPPFLVKSLIIYLLKKTTSDKNFVKTVASLPHIACPLFRLLTTVTQPDLLATLLVIVKIILVEVKSKPLIAILKGFLRKHESRNSVLIRSMASTDNPKEVFEQTPLSRLEAVGNSFVESQVLGVHGTENLVEALANLLISDESVQPSRTGQFIDWFVQLEPEIIGASVNHQVHLLFSRGVETCRPYLLTLLTHRASWATLHRCVNLLLSPGAVKMYEPSAVLDFLHALTCNPKLWQGREKYSPKHRIVDDILYLTVPQLLCVADYIVEEGLLLVNKTTAILDRMNLHLSLFSHCIVNENIIVSIVKHLCDSCLANSGQRSEMCKQLLLQLYLSVPSIITKRSGKEISLLLGTTRFNTAGSSVLDRMSHTLLTALSATPYSKDWSRRSQELDLATRKMTATHPLLVLRQLTMLASSLRGRVHLDWSVFRQRSHLLLFNQVCGILELMKPHLFKPEYAAPLHETFDNFFALFDNHSHAKEVGHLVTRFVNLLQAYISENAEQAMEYLQTQAYLISDLQIHHPSLGSVCIMMSGAMDSQGERAMLVAVPPTLDNSSPQLDSVLMGLKGPEALSSLQDLDQWSVRKPGILEPAVNDMCELILSPSAAVRNLAHGLLSRYLRCCPSAASSTLPSYLASLNSSNYDVITSTLDRLPEVAVCSQEAAVTLLETVFSIGLTMHINTSHCISKTLALLNIQSGC</sequence>
<evidence type="ECO:0000256" key="1">
    <source>
        <dbReference type="SAM" id="MobiDB-lite"/>
    </source>
</evidence>
<dbReference type="PANTHER" id="PTHR21224:SF1">
    <property type="entry name" value="INTEGRATOR COMPLEX SUBUNIT 1"/>
    <property type="match status" value="1"/>
</dbReference>
<dbReference type="InterPro" id="IPR053964">
    <property type="entry name" value="INT1_R3"/>
</dbReference>
<dbReference type="GO" id="GO:0032039">
    <property type="term" value="C:integrator complex"/>
    <property type="evidence" value="ECO:0007669"/>
    <property type="project" value="InterPro"/>
</dbReference>
<organism evidence="6">
    <name type="scientific">Clastoptera arizonana</name>
    <name type="common">Arizona spittle bug</name>
    <dbReference type="NCBI Taxonomy" id="38151"/>
    <lineage>
        <taxon>Eukaryota</taxon>
        <taxon>Metazoa</taxon>
        <taxon>Ecdysozoa</taxon>
        <taxon>Arthropoda</taxon>
        <taxon>Hexapoda</taxon>
        <taxon>Insecta</taxon>
        <taxon>Pterygota</taxon>
        <taxon>Neoptera</taxon>
        <taxon>Paraneoptera</taxon>
        <taxon>Hemiptera</taxon>
        <taxon>Auchenorrhyncha</taxon>
        <taxon>Cercopoidea</taxon>
        <taxon>Clastopteridae</taxon>
        <taxon>Clastoptera</taxon>
    </lineage>
</organism>
<feature type="domain" description="Integrator complex subunit 1 R3" evidence="3">
    <location>
        <begin position="1666"/>
        <end position="1823"/>
    </location>
</feature>
<dbReference type="InterPro" id="IPR053966">
    <property type="entry name" value="INTS1_INTS2-bd"/>
</dbReference>
<dbReference type="PANTHER" id="PTHR21224">
    <property type="entry name" value="INTEGRATOR COMPLEX SUBUNIT 1"/>
    <property type="match status" value="1"/>
</dbReference>
<name>A0A1B6DA21_9HEMI</name>
<dbReference type="Pfam" id="PF22929">
    <property type="entry name" value="INTS1_INTS2-bd"/>
    <property type="match status" value="1"/>
</dbReference>
<feature type="domain" description="Integrator complex subunit 1 RPB2-binding" evidence="2">
    <location>
        <begin position="296"/>
        <end position="450"/>
    </location>
</feature>
<feature type="compositionally biased region" description="Polar residues" evidence="1">
    <location>
        <begin position="1"/>
        <end position="20"/>
    </location>
</feature>
<dbReference type="GO" id="GO:0034474">
    <property type="term" value="P:U2 snRNA 3'-end processing"/>
    <property type="evidence" value="ECO:0007669"/>
    <property type="project" value="InterPro"/>
</dbReference>
<evidence type="ECO:0000259" key="4">
    <source>
        <dbReference type="Pfam" id="PF22928"/>
    </source>
</evidence>
<protein>
    <submittedName>
        <fullName evidence="6">Uncharacterized protein</fullName>
    </submittedName>
</protein>
<gene>
    <name evidence="6" type="ORF">g.10943</name>
</gene>
<dbReference type="Pfam" id="PF12432">
    <property type="entry name" value="INTS1_RP2B-bd"/>
    <property type="match status" value="1"/>
</dbReference>
<feature type="domain" description="Integrator complex subunit 1 R4" evidence="4">
    <location>
        <begin position="1870"/>
        <end position="1958"/>
    </location>
</feature>
<dbReference type="InterPro" id="IPR053965">
    <property type="entry name" value="INTS1_R4"/>
</dbReference>
<reference evidence="6" key="1">
    <citation type="submission" date="2015-12" db="EMBL/GenBank/DDBJ databases">
        <title>De novo transcriptome assembly of four potential Pierce s Disease insect vectors from Arizona vineyards.</title>
        <authorList>
            <person name="Tassone E.E."/>
        </authorList>
    </citation>
    <scope>NUCLEOTIDE SEQUENCE</scope>
</reference>
<evidence type="ECO:0000259" key="3">
    <source>
        <dbReference type="Pfam" id="PF22927"/>
    </source>
</evidence>